<organism evidence="1">
    <name type="scientific">viral metagenome</name>
    <dbReference type="NCBI Taxonomy" id="1070528"/>
    <lineage>
        <taxon>unclassified sequences</taxon>
        <taxon>metagenomes</taxon>
        <taxon>organismal metagenomes</taxon>
    </lineage>
</organism>
<name>A0A6C0J4R6_9ZZZZ</name>
<evidence type="ECO:0000313" key="1">
    <source>
        <dbReference type="EMBL" id="QHT98633.1"/>
    </source>
</evidence>
<reference evidence="1" key="1">
    <citation type="journal article" date="2020" name="Nature">
        <title>Giant virus diversity and host interactions through global metagenomics.</title>
        <authorList>
            <person name="Schulz F."/>
            <person name="Roux S."/>
            <person name="Paez-Espino D."/>
            <person name="Jungbluth S."/>
            <person name="Walsh D.A."/>
            <person name="Denef V.J."/>
            <person name="McMahon K.D."/>
            <person name="Konstantinidis K.T."/>
            <person name="Eloe-Fadrosh E.A."/>
            <person name="Kyrpides N.C."/>
            <person name="Woyke T."/>
        </authorList>
    </citation>
    <scope>NUCLEOTIDE SEQUENCE</scope>
    <source>
        <strain evidence="1">GVMAG-M-3300025676-16</strain>
    </source>
</reference>
<dbReference type="AlphaFoldDB" id="A0A6C0J4R6"/>
<protein>
    <submittedName>
        <fullName evidence="1">Uncharacterized protein</fullName>
    </submittedName>
</protein>
<proteinExistence type="predicted"/>
<dbReference type="EMBL" id="MN740294">
    <property type="protein sequence ID" value="QHT98633.1"/>
    <property type="molecule type" value="Genomic_DNA"/>
</dbReference>
<sequence length="65" mass="7514">MEENKNLKLCSVSVCNSMGQSIRANPNCKQLYRSGDLTEYTKQAKPDPNRIIMPYEIFMESLKKQ</sequence>
<accession>A0A6C0J4R6</accession>